<reference evidence="2 3" key="1">
    <citation type="submission" date="2016-07" db="EMBL/GenBank/DDBJ databases">
        <title>Pervasive Adenine N6-methylation of Active Genes in Fungi.</title>
        <authorList>
            <consortium name="DOE Joint Genome Institute"/>
            <person name="Mondo S.J."/>
            <person name="Dannebaum R.O."/>
            <person name="Kuo R.C."/>
            <person name="Labutti K."/>
            <person name="Haridas S."/>
            <person name="Kuo A."/>
            <person name="Salamov A."/>
            <person name="Ahrendt S.R."/>
            <person name="Lipzen A."/>
            <person name="Sullivan W."/>
            <person name="Andreopoulos W.B."/>
            <person name="Clum A."/>
            <person name="Lindquist E."/>
            <person name="Daum C."/>
            <person name="Ramamoorthy G.K."/>
            <person name="Gryganskyi A."/>
            <person name="Culley D."/>
            <person name="Magnuson J.K."/>
            <person name="James T.Y."/>
            <person name="O'Malley M.A."/>
            <person name="Stajich J.E."/>
            <person name="Spatafora J.W."/>
            <person name="Visel A."/>
            <person name="Grigoriev I.V."/>
        </authorList>
    </citation>
    <scope>NUCLEOTIDE SEQUENCE [LARGE SCALE GENOMIC DNA]</scope>
    <source>
        <strain evidence="2 3">PL171</strain>
    </source>
</reference>
<proteinExistence type="predicted"/>
<accession>A0A1Y2H7B4</accession>
<evidence type="ECO:0000313" key="3">
    <source>
        <dbReference type="Proteomes" id="UP000193411"/>
    </source>
</evidence>
<feature type="region of interest" description="Disordered" evidence="1">
    <location>
        <begin position="89"/>
        <end position="112"/>
    </location>
</feature>
<feature type="compositionally biased region" description="Polar residues" evidence="1">
    <location>
        <begin position="101"/>
        <end position="112"/>
    </location>
</feature>
<gene>
    <name evidence="2" type="ORF">BCR44DRAFT_1449311</name>
</gene>
<feature type="non-terminal residue" evidence="2">
    <location>
        <position position="112"/>
    </location>
</feature>
<dbReference type="AlphaFoldDB" id="A0A1Y2H7B4"/>
<comment type="caution">
    <text evidence="2">The sequence shown here is derived from an EMBL/GenBank/DDBJ whole genome shotgun (WGS) entry which is preliminary data.</text>
</comment>
<dbReference type="EMBL" id="MCFL01000156">
    <property type="protein sequence ID" value="ORZ29583.1"/>
    <property type="molecule type" value="Genomic_DNA"/>
</dbReference>
<protein>
    <submittedName>
        <fullName evidence="2">Uncharacterized protein</fullName>
    </submittedName>
</protein>
<evidence type="ECO:0000313" key="2">
    <source>
        <dbReference type="EMBL" id="ORZ29583.1"/>
    </source>
</evidence>
<dbReference type="Proteomes" id="UP000193411">
    <property type="component" value="Unassembled WGS sequence"/>
</dbReference>
<name>A0A1Y2H7B4_9FUNG</name>
<evidence type="ECO:0000256" key="1">
    <source>
        <dbReference type="SAM" id="MobiDB-lite"/>
    </source>
</evidence>
<sequence>MSATCHPPTGIHSHLVLSNHCLQGCPLVDAHEHRCVNNDIAAGADHKPAQLDRQHVNRRALDRRQAYSRLSHVDEPGLHFVGRHAHLRRHHRAHDKANRCHATQSEQSSGLL</sequence>
<keyword evidence="3" id="KW-1185">Reference proteome</keyword>
<organism evidence="2 3">
    <name type="scientific">Catenaria anguillulae PL171</name>
    <dbReference type="NCBI Taxonomy" id="765915"/>
    <lineage>
        <taxon>Eukaryota</taxon>
        <taxon>Fungi</taxon>
        <taxon>Fungi incertae sedis</taxon>
        <taxon>Blastocladiomycota</taxon>
        <taxon>Blastocladiomycetes</taxon>
        <taxon>Blastocladiales</taxon>
        <taxon>Catenariaceae</taxon>
        <taxon>Catenaria</taxon>
    </lineage>
</organism>